<dbReference type="Proteomes" id="UP001190700">
    <property type="component" value="Unassembled WGS sequence"/>
</dbReference>
<protein>
    <recommendedName>
        <fullName evidence="6">MYND-type domain-containing protein</fullName>
    </recommendedName>
</protein>
<name>A0AAE0LEV0_9CHLO</name>
<evidence type="ECO:0000256" key="5">
    <source>
        <dbReference type="SAM" id="MobiDB-lite"/>
    </source>
</evidence>
<evidence type="ECO:0000256" key="4">
    <source>
        <dbReference type="PROSITE-ProRule" id="PRU00134"/>
    </source>
</evidence>
<dbReference type="EMBL" id="LGRX02003144">
    <property type="protein sequence ID" value="KAK3282826.1"/>
    <property type="molecule type" value="Genomic_DNA"/>
</dbReference>
<dbReference type="AlphaFoldDB" id="A0AAE0LEV0"/>
<keyword evidence="2 4" id="KW-0863">Zinc-finger</keyword>
<evidence type="ECO:0000313" key="7">
    <source>
        <dbReference type="EMBL" id="KAK3282826.1"/>
    </source>
</evidence>
<keyword evidence="1" id="KW-0479">Metal-binding</keyword>
<organism evidence="7 8">
    <name type="scientific">Cymbomonas tetramitiformis</name>
    <dbReference type="NCBI Taxonomy" id="36881"/>
    <lineage>
        <taxon>Eukaryota</taxon>
        <taxon>Viridiplantae</taxon>
        <taxon>Chlorophyta</taxon>
        <taxon>Pyramimonadophyceae</taxon>
        <taxon>Pyramimonadales</taxon>
        <taxon>Pyramimonadaceae</taxon>
        <taxon>Cymbomonas</taxon>
    </lineage>
</organism>
<feature type="domain" description="MYND-type" evidence="6">
    <location>
        <begin position="219"/>
        <end position="260"/>
    </location>
</feature>
<comment type="caution">
    <text evidence="7">The sequence shown here is derived from an EMBL/GenBank/DDBJ whole genome shotgun (WGS) entry which is preliminary data.</text>
</comment>
<accession>A0AAE0LEV0</accession>
<dbReference type="Pfam" id="PF01753">
    <property type="entry name" value="zf-MYND"/>
    <property type="match status" value="1"/>
</dbReference>
<evidence type="ECO:0000313" key="8">
    <source>
        <dbReference type="Proteomes" id="UP001190700"/>
    </source>
</evidence>
<feature type="region of interest" description="Disordered" evidence="5">
    <location>
        <begin position="45"/>
        <end position="67"/>
    </location>
</feature>
<evidence type="ECO:0000259" key="6">
    <source>
        <dbReference type="PROSITE" id="PS50865"/>
    </source>
</evidence>
<reference evidence="7 8" key="1">
    <citation type="journal article" date="2015" name="Genome Biol. Evol.">
        <title>Comparative Genomics of a Bacterivorous Green Alga Reveals Evolutionary Causalities and Consequences of Phago-Mixotrophic Mode of Nutrition.</title>
        <authorList>
            <person name="Burns J.A."/>
            <person name="Paasch A."/>
            <person name="Narechania A."/>
            <person name="Kim E."/>
        </authorList>
    </citation>
    <scope>NUCLEOTIDE SEQUENCE [LARGE SCALE GENOMIC DNA]</scope>
    <source>
        <strain evidence="7 8">PLY_AMNH</strain>
    </source>
</reference>
<dbReference type="PROSITE" id="PS50865">
    <property type="entry name" value="ZF_MYND_2"/>
    <property type="match status" value="1"/>
</dbReference>
<gene>
    <name evidence="7" type="ORF">CYMTET_9451</name>
</gene>
<evidence type="ECO:0000256" key="1">
    <source>
        <dbReference type="ARBA" id="ARBA00022723"/>
    </source>
</evidence>
<keyword evidence="8" id="KW-1185">Reference proteome</keyword>
<evidence type="ECO:0000256" key="3">
    <source>
        <dbReference type="ARBA" id="ARBA00022833"/>
    </source>
</evidence>
<evidence type="ECO:0000256" key="2">
    <source>
        <dbReference type="ARBA" id="ARBA00022771"/>
    </source>
</evidence>
<keyword evidence="3" id="KW-0862">Zinc</keyword>
<dbReference type="PROSITE" id="PS01360">
    <property type="entry name" value="ZF_MYND_1"/>
    <property type="match status" value="1"/>
</dbReference>
<dbReference type="GO" id="GO:0008270">
    <property type="term" value="F:zinc ion binding"/>
    <property type="evidence" value="ECO:0007669"/>
    <property type="project" value="UniProtKB-KW"/>
</dbReference>
<dbReference type="InterPro" id="IPR002893">
    <property type="entry name" value="Znf_MYND"/>
</dbReference>
<proteinExistence type="predicted"/>
<dbReference type="Gene3D" id="6.10.140.2220">
    <property type="match status" value="1"/>
</dbReference>
<feature type="compositionally biased region" description="Pro residues" evidence="5">
    <location>
        <begin position="48"/>
        <end position="59"/>
    </location>
</feature>
<sequence>MVLYSSQQTRADLPRRVFPSLSTVCVRRVQKRPVQKGVGFRECVTAPAPQPEDGPPHPSPFDHTNAGLRTDSVQRAASKLQALDPGFAEAFQRPAMKTAPAHFHSIEAAEQAGWSFSVALGRWEAPKEQLEAYKALERRVKLLTPERLEAMGVEELRQALQLTAGSATGAEPPADEEGLRRHVAEEVAGFKKKCRMVRTQQLSEAASDAGATRLPVNVCKACTRLPAVGKKLYACARCQSVSYCDAKCQKKDWASHKAYCKIAAKAREKGVTGQNPMDPNKFKEVMAWYGSVPGLAEQVICQAWQHRGKSPFIQVQGGLNARMAEVEVTPRSQWGQLGEKRDTIGFAARYAQADFDPDAHYFVVISAGHAGTDDWPCPTPRCRFPLPPEKMDAWVVAANERREAARRASAEQQASNPWVRLVGLRNEALNTATGIRGAWDQEKERWTVQLTSGQQVSVKPENIELMH</sequence>
<dbReference type="SUPFAM" id="SSF144232">
    <property type="entry name" value="HIT/MYND zinc finger-like"/>
    <property type="match status" value="1"/>
</dbReference>